<dbReference type="Pfam" id="PF13847">
    <property type="entry name" value="Methyltransf_31"/>
    <property type="match status" value="1"/>
</dbReference>
<proteinExistence type="predicted"/>
<evidence type="ECO:0000256" key="7">
    <source>
        <dbReference type="ARBA" id="ARBA00047841"/>
    </source>
</evidence>
<dbReference type="GO" id="GO:0032259">
    <property type="term" value="P:methylation"/>
    <property type="evidence" value="ECO:0007669"/>
    <property type="project" value="UniProtKB-KW"/>
</dbReference>
<dbReference type="Proteomes" id="UP000289738">
    <property type="component" value="Chromosome B10"/>
</dbReference>
<keyword evidence="12" id="KW-1185">Reference proteome</keyword>
<feature type="chain" id="PRO_5019227230" description="phosphoethanolamine N-methyltransferase" evidence="9">
    <location>
        <begin position="31"/>
        <end position="236"/>
    </location>
</feature>
<dbReference type="EC" id="2.1.1.103" evidence="5"/>
<evidence type="ECO:0000256" key="9">
    <source>
        <dbReference type="SAM" id="SignalP"/>
    </source>
</evidence>
<evidence type="ECO:0000256" key="4">
    <source>
        <dbReference type="ARBA" id="ARBA00022679"/>
    </source>
</evidence>
<keyword evidence="3" id="KW-0489">Methyltransferase</keyword>
<dbReference type="CDD" id="cd02440">
    <property type="entry name" value="AdoMet_MTases"/>
    <property type="match status" value="1"/>
</dbReference>
<comment type="catalytic activity">
    <reaction evidence="7">
        <text>N-methylethanolamine phosphate + S-adenosyl-L-methionine = N,N-dimethylethanolamine phosphate + S-adenosyl-L-homocysteine + H(+)</text>
        <dbReference type="Rhea" id="RHEA:25321"/>
        <dbReference type="ChEBI" id="CHEBI:15378"/>
        <dbReference type="ChEBI" id="CHEBI:57781"/>
        <dbReference type="ChEBI" id="CHEBI:57856"/>
        <dbReference type="ChEBI" id="CHEBI:58641"/>
        <dbReference type="ChEBI" id="CHEBI:59789"/>
        <dbReference type="EC" id="2.1.1.103"/>
    </reaction>
    <physiologicalReaction direction="left-to-right" evidence="7">
        <dbReference type="Rhea" id="RHEA:25322"/>
    </physiologicalReaction>
</comment>
<name>A0A444X6M3_ARAHY</name>
<dbReference type="InterPro" id="IPR025714">
    <property type="entry name" value="Methyltranfer_dom"/>
</dbReference>
<comment type="pathway">
    <text evidence="1">Phospholipid metabolism; phosphatidylcholine biosynthesis.</text>
</comment>
<evidence type="ECO:0000313" key="11">
    <source>
        <dbReference type="EMBL" id="RYQ85345.1"/>
    </source>
</evidence>
<protein>
    <recommendedName>
        <fullName evidence="5">phosphoethanolamine N-methyltransferase</fullName>
        <ecNumber evidence="5">2.1.1.103</ecNumber>
    </recommendedName>
</protein>
<evidence type="ECO:0000313" key="12">
    <source>
        <dbReference type="Proteomes" id="UP000289738"/>
    </source>
</evidence>
<dbReference type="PANTHER" id="PTHR44307">
    <property type="entry name" value="PHOSPHOETHANOLAMINE METHYLTRANSFERASE"/>
    <property type="match status" value="1"/>
</dbReference>
<dbReference type="InterPro" id="IPR029063">
    <property type="entry name" value="SAM-dependent_MTases_sf"/>
</dbReference>
<keyword evidence="4" id="KW-0808">Transferase</keyword>
<gene>
    <name evidence="11" type="ORF">Ahy_B10g104887</name>
</gene>
<dbReference type="EMBL" id="SDMP01000020">
    <property type="protein sequence ID" value="RYQ85345.1"/>
    <property type="molecule type" value="Genomic_DNA"/>
</dbReference>
<accession>A0A444X6M3</accession>
<dbReference type="Gene3D" id="3.40.50.150">
    <property type="entry name" value="Vaccinia Virus protein VP39"/>
    <property type="match status" value="1"/>
</dbReference>
<evidence type="ECO:0000256" key="1">
    <source>
        <dbReference type="ARBA" id="ARBA00004969"/>
    </source>
</evidence>
<comment type="catalytic activity">
    <reaction evidence="6">
        <text>N,N-dimethylethanolamine phosphate + S-adenosyl-L-methionine = phosphocholine + S-adenosyl-L-homocysteine + H(+)</text>
        <dbReference type="Rhea" id="RHEA:25325"/>
        <dbReference type="ChEBI" id="CHEBI:15378"/>
        <dbReference type="ChEBI" id="CHEBI:57856"/>
        <dbReference type="ChEBI" id="CHEBI:58641"/>
        <dbReference type="ChEBI" id="CHEBI:59789"/>
        <dbReference type="ChEBI" id="CHEBI:295975"/>
        <dbReference type="EC" id="2.1.1.103"/>
    </reaction>
    <physiologicalReaction direction="left-to-right" evidence="6">
        <dbReference type="Rhea" id="RHEA:25326"/>
    </physiologicalReaction>
</comment>
<dbReference type="GO" id="GO:0000234">
    <property type="term" value="F:phosphoethanolamine N-methyltransferase activity"/>
    <property type="evidence" value="ECO:0007669"/>
    <property type="project" value="UniProtKB-EC"/>
</dbReference>
<feature type="coiled-coil region" evidence="8">
    <location>
        <begin position="157"/>
        <end position="184"/>
    </location>
</feature>
<reference evidence="11 12" key="1">
    <citation type="submission" date="2019-01" db="EMBL/GenBank/DDBJ databases">
        <title>Sequencing of cultivated peanut Arachis hypogaea provides insights into genome evolution and oil improvement.</title>
        <authorList>
            <person name="Chen X."/>
        </authorList>
    </citation>
    <scope>NUCLEOTIDE SEQUENCE [LARGE SCALE GENOMIC DNA]</scope>
    <source>
        <strain evidence="12">cv. Fuhuasheng</strain>
        <tissue evidence="11">Leaves</tissue>
    </source>
</reference>
<evidence type="ECO:0000259" key="10">
    <source>
        <dbReference type="Pfam" id="PF13847"/>
    </source>
</evidence>
<organism evidence="11 12">
    <name type="scientific">Arachis hypogaea</name>
    <name type="common">Peanut</name>
    <dbReference type="NCBI Taxonomy" id="3818"/>
    <lineage>
        <taxon>Eukaryota</taxon>
        <taxon>Viridiplantae</taxon>
        <taxon>Streptophyta</taxon>
        <taxon>Embryophyta</taxon>
        <taxon>Tracheophyta</taxon>
        <taxon>Spermatophyta</taxon>
        <taxon>Magnoliopsida</taxon>
        <taxon>eudicotyledons</taxon>
        <taxon>Gunneridae</taxon>
        <taxon>Pentapetalae</taxon>
        <taxon>rosids</taxon>
        <taxon>fabids</taxon>
        <taxon>Fabales</taxon>
        <taxon>Fabaceae</taxon>
        <taxon>Papilionoideae</taxon>
        <taxon>50 kb inversion clade</taxon>
        <taxon>dalbergioids sensu lato</taxon>
        <taxon>Dalbergieae</taxon>
        <taxon>Pterocarpus clade</taxon>
        <taxon>Arachis</taxon>
    </lineage>
</organism>
<evidence type="ECO:0000256" key="3">
    <source>
        <dbReference type="ARBA" id="ARBA00022603"/>
    </source>
</evidence>
<sequence length="236" mass="27684">MSVVVPEEVTFTWLKFLMLMLLGLTSPTRSESIGCRLWYQRKCIYMAENFDVDVVGIDLSINMISLAIERVIGLKCTVEFECVDCTRKIYPKNTFDVIYTRDAMLHIKDKPTLFESFYKWLKHGGTLLIIDYCKRAGSISLECEEYIKKGGYYIHDMEADYQFMKTLQQELNALENKNHYFIDEFFEEDYNEIVERLRAKQIRGAAGEQKWGLFIAKKKLYLFIMICHVIAIFSST</sequence>
<comment type="caution">
    <text evidence="11">The sequence shown here is derived from an EMBL/GenBank/DDBJ whole genome shotgun (WGS) entry which is preliminary data.</text>
</comment>
<evidence type="ECO:0000256" key="6">
    <source>
        <dbReference type="ARBA" id="ARBA00047619"/>
    </source>
</evidence>
<evidence type="ECO:0000256" key="8">
    <source>
        <dbReference type="SAM" id="Coils"/>
    </source>
</evidence>
<feature type="domain" description="Methyltransferase" evidence="10">
    <location>
        <begin position="43"/>
        <end position="146"/>
    </location>
</feature>
<evidence type="ECO:0000256" key="2">
    <source>
        <dbReference type="ARBA" id="ARBA00005189"/>
    </source>
</evidence>
<feature type="signal peptide" evidence="9">
    <location>
        <begin position="1"/>
        <end position="30"/>
    </location>
</feature>
<dbReference type="STRING" id="3818.A0A444X6M3"/>
<keyword evidence="9" id="KW-0732">Signal</keyword>
<evidence type="ECO:0000256" key="5">
    <source>
        <dbReference type="ARBA" id="ARBA00035674"/>
    </source>
</evidence>
<comment type="pathway">
    <text evidence="2">Lipid metabolism.</text>
</comment>
<dbReference type="AlphaFoldDB" id="A0A444X6M3"/>
<dbReference type="SUPFAM" id="SSF53335">
    <property type="entry name" value="S-adenosyl-L-methionine-dependent methyltransferases"/>
    <property type="match status" value="1"/>
</dbReference>
<dbReference type="PANTHER" id="PTHR44307:SF2">
    <property type="entry name" value="PHOSPHOETHANOLAMINE METHYLTRANSFERASE ISOFORM X1"/>
    <property type="match status" value="1"/>
</dbReference>
<keyword evidence="8" id="KW-0175">Coiled coil</keyword>